<dbReference type="PANTHER" id="PTHR30203:SF23">
    <property type="entry name" value="OUTER MEMBRANE EFFLUX PROTEIN"/>
    <property type="match status" value="1"/>
</dbReference>
<dbReference type="InterPro" id="IPR010131">
    <property type="entry name" value="MdtP/NodT-like"/>
</dbReference>
<evidence type="ECO:0000313" key="4">
    <source>
        <dbReference type="Proteomes" id="UP000700732"/>
    </source>
</evidence>
<proteinExistence type="inferred from homology"/>
<evidence type="ECO:0000256" key="2">
    <source>
        <dbReference type="SAM" id="SignalP"/>
    </source>
</evidence>
<evidence type="ECO:0000313" key="3">
    <source>
        <dbReference type="EMBL" id="MBC3789653.1"/>
    </source>
</evidence>
<comment type="similarity">
    <text evidence="1">Belongs to the outer membrane factor (OMF) (TC 1.B.17) family.</text>
</comment>
<dbReference type="RefSeq" id="WP_186735004.1">
    <property type="nucleotide sequence ID" value="NZ_VFIA01000001.1"/>
</dbReference>
<keyword evidence="4" id="KW-1185">Reference proteome</keyword>
<dbReference type="Gene3D" id="1.20.1600.10">
    <property type="entry name" value="Outer membrane efflux proteins (OEP)"/>
    <property type="match status" value="1"/>
</dbReference>
<reference evidence="3 4" key="1">
    <citation type="submission" date="2019-06" db="EMBL/GenBank/DDBJ databases">
        <title>Spirosoma utsteinense sp. nov. isolated from Antarctic ice-free soils.</title>
        <authorList>
            <person name="Tahon G."/>
        </authorList>
    </citation>
    <scope>NUCLEOTIDE SEQUENCE [LARGE SCALE GENOMIC DNA]</scope>
    <source>
        <strain evidence="3 4">LMG 31447</strain>
    </source>
</reference>
<protein>
    <submittedName>
        <fullName evidence="3">Cobalt-zinc-cadmium efflux system outer membrane protein</fullName>
    </submittedName>
</protein>
<organism evidence="3 4">
    <name type="scientific">Spirosoma utsteinense</name>
    <dbReference type="NCBI Taxonomy" id="2585773"/>
    <lineage>
        <taxon>Bacteria</taxon>
        <taxon>Pseudomonadati</taxon>
        <taxon>Bacteroidota</taxon>
        <taxon>Cytophagia</taxon>
        <taxon>Cytophagales</taxon>
        <taxon>Cytophagaceae</taxon>
        <taxon>Spirosoma</taxon>
    </lineage>
</organism>
<gene>
    <name evidence="3" type="ORF">FH603_134</name>
</gene>
<dbReference type="InterPro" id="IPR003423">
    <property type="entry name" value="OMP_efflux"/>
</dbReference>
<dbReference type="EMBL" id="VFIA01000001">
    <property type="protein sequence ID" value="MBC3789653.1"/>
    <property type="molecule type" value="Genomic_DNA"/>
</dbReference>
<sequence>MKRVLTGLICMLLSWPGFGQTPTTPTDSLRLTLPQAEDQFRRHNLSLLATRLGIDEYRAYQAQAKLFSNPTVYIEQMPYNRQTRDFMPVKQSNSEQVIQVQQLLLLAGKRNKQLALAATNTKIAADRFEDLARTLSFQLHSAFYDLHYQQQAMSVYDQVMNTLSQTVTLYQQQYDKGNVPLKDLARLKAYLFNLSNERQQRLAQIADDQATLSVLLNTMPDQPIRPEVTAMDPDPRRNPAVLSLDSLVALAERNRPDLRAYRDQVTAERQNLTLQKANAVPDLTVQGTYDRNAGYIPNYFGVGVGMALPFFNRNQGNIQAARIRTQSSQQLESGYRLQVENELQQSLTKARQADQLYRTFDRRFNSDFSRLIEGVTLNYRKQNIDVVEFLDFFDSYKTSQLQFIQLQNDRMQRLEELDLAVGSNPFIR</sequence>
<dbReference type="Pfam" id="PF02321">
    <property type="entry name" value="OEP"/>
    <property type="match status" value="1"/>
</dbReference>
<keyword evidence="2" id="KW-0732">Signal</keyword>
<feature type="signal peptide" evidence="2">
    <location>
        <begin position="1"/>
        <end position="19"/>
    </location>
</feature>
<feature type="chain" id="PRO_5046696886" evidence="2">
    <location>
        <begin position="20"/>
        <end position="428"/>
    </location>
</feature>
<dbReference type="Proteomes" id="UP000700732">
    <property type="component" value="Unassembled WGS sequence"/>
</dbReference>
<name>A0ABR6VZE4_9BACT</name>
<accession>A0ABR6VZE4</accession>
<evidence type="ECO:0000256" key="1">
    <source>
        <dbReference type="ARBA" id="ARBA00007613"/>
    </source>
</evidence>
<dbReference type="SUPFAM" id="SSF56954">
    <property type="entry name" value="Outer membrane efflux proteins (OEP)"/>
    <property type="match status" value="1"/>
</dbReference>
<dbReference type="PANTHER" id="PTHR30203">
    <property type="entry name" value="OUTER MEMBRANE CATION EFFLUX PROTEIN"/>
    <property type="match status" value="1"/>
</dbReference>
<comment type="caution">
    <text evidence="3">The sequence shown here is derived from an EMBL/GenBank/DDBJ whole genome shotgun (WGS) entry which is preliminary data.</text>
</comment>